<protein>
    <submittedName>
        <fullName evidence="3">Uncharacterized protein LOC119641010</fullName>
    </submittedName>
</protein>
<dbReference type="InterPro" id="IPR016186">
    <property type="entry name" value="C-type_lectin-like/link_sf"/>
</dbReference>
<dbReference type="AlphaFoldDB" id="A0A9C5ZB37"/>
<dbReference type="Pfam" id="PF00059">
    <property type="entry name" value="Lectin_C"/>
    <property type="match status" value="1"/>
</dbReference>
<evidence type="ECO:0000259" key="1">
    <source>
        <dbReference type="PROSITE" id="PS50041"/>
    </source>
</evidence>
<keyword evidence="2" id="KW-1185">Reference proteome</keyword>
<dbReference type="Gene3D" id="3.10.100.10">
    <property type="entry name" value="Mannose-Binding Protein A, subunit A"/>
    <property type="match status" value="1"/>
</dbReference>
<dbReference type="InterPro" id="IPR016187">
    <property type="entry name" value="CTDL_fold"/>
</dbReference>
<dbReference type="SUPFAM" id="SSF56436">
    <property type="entry name" value="C-type lectin-like"/>
    <property type="match status" value="1"/>
</dbReference>
<feature type="domain" description="C-type lectin" evidence="1">
    <location>
        <begin position="151"/>
        <end position="287"/>
    </location>
</feature>
<gene>
    <name evidence="3" type="primary">LOC119641010</name>
</gene>
<name>A0A9C5ZB37_9MUSC</name>
<dbReference type="RefSeq" id="XP_037895358.1">
    <property type="nucleotide sequence ID" value="XM_038039430.1"/>
</dbReference>
<evidence type="ECO:0000313" key="2">
    <source>
        <dbReference type="Proteomes" id="UP000092443"/>
    </source>
</evidence>
<accession>A0A9C5ZB37</accession>
<dbReference type="InterPro" id="IPR001304">
    <property type="entry name" value="C-type_lectin-like"/>
</dbReference>
<dbReference type="Proteomes" id="UP000092443">
    <property type="component" value="Unplaced"/>
</dbReference>
<sequence length="295" mass="34241">MYFNTFDLLITVTSFGCIPSQESHCDCFPTCYRKFSLIEKEKRSIQPIIYADNTQTLMECIDLAFQHKGLALNYQSESLVKRSLKVARNFTWNLQSHWQLVHLYFNCHVLQCPENVTMGTLVRDINFNYFSLYQQPIVATNYICVPEIGVFILNTDPVGFRNASLNCFHTTAESCVSLAHVASEKRTKFLSKLLKEHNQQHFQQNNNRTERVHLAYVDLQYNRTRSPNKMEFFNSMGESLDRIPYRAWEPGSPKASLQLINASCVALTIRSTWLTVDCQRKLPYICEIFTSSRNN</sequence>
<evidence type="ECO:0000313" key="3">
    <source>
        <dbReference type="RefSeq" id="XP_037895358.1"/>
    </source>
</evidence>
<dbReference type="KEGG" id="gfs:119641010"/>
<organism evidence="2 3">
    <name type="scientific">Glossina fuscipes</name>
    <dbReference type="NCBI Taxonomy" id="7396"/>
    <lineage>
        <taxon>Eukaryota</taxon>
        <taxon>Metazoa</taxon>
        <taxon>Ecdysozoa</taxon>
        <taxon>Arthropoda</taxon>
        <taxon>Hexapoda</taxon>
        <taxon>Insecta</taxon>
        <taxon>Pterygota</taxon>
        <taxon>Neoptera</taxon>
        <taxon>Endopterygota</taxon>
        <taxon>Diptera</taxon>
        <taxon>Brachycera</taxon>
        <taxon>Muscomorpha</taxon>
        <taxon>Hippoboscoidea</taxon>
        <taxon>Glossinidae</taxon>
        <taxon>Glossina</taxon>
    </lineage>
</organism>
<dbReference type="GeneID" id="119641010"/>
<reference evidence="3" key="1">
    <citation type="submission" date="2025-08" db="UniProtKB">
        <authorList>
            <consortium name="RefSeq"/>
        </authorList>
    </citation>
    <scope>IDENTIFICATION</scope>
    <source>
        <tissue evidence="3">Whole body pupa</tissue>
    </source>
</reference>
<dbReference type="PROSITE" id="PS50041">
    <property type="entry name" value="C_TYPE_LECTIN_2"/>
    <property type="match status" value="1"/>
</dbReference>
<proteinExistence type="predicted"/>
<dbReference type="CDD" id="cd00037">
    <property type="entry name" value="CLECT"/>
    <property type="match status" value="1"/>
</dbReference>